<protein>
    <submittedName>
        <fullName evidence="2">Uncharacterized protein</fullName>
    </submittedName>
</protein>
<keyword evidence="1" id="KW-0472">Membrane</keyword>
<name>A0A3B6VBC2_BRAHW</name>
<organism evidence="2 3">
    <name type="scientific">Brachyspira hyodysenteriae (strain ATCC 49526 / WA1)</name>
    <dbReference type="NCBI Taxonomy" id="565034"/>
    <lineage>
        <taxon>Bacteria</taxon>
        <taxon>Pseudomonadati</taxon>
        <taxon>Spirochaetota</taxon>
        <taxon>Spirochaetia</taxon>
        <taxon>Brachyspirales</taxon>
        <taxon>Brachyspiraceae</taxon>
        <taxon>Brachyspira</taxon>
    </lineage>
</organism>
<dbReference type="AlphaFoldDB" id="A0A3B6VBC2"/>
<dbReference type="Proteomes" id="UP000001803">
    <property type="component" value="Chromosome"/>
</dbReference>
<feature type="transmembrane region" description="Helical" evidence="1">
    <location>
        <begin position="12"/>
        <end position="34"/>
    </location>
</feature>
<feature type="transmembrane region" description="Helical" evidence="1">
    <location>
        <begin position="54"/>
        <end position="83"/>
    </location>
</feature>
<keyword evidence="1" id="KW-0812">Transmembrane</keyword>
<reference evidence="2 3" key="1">
    <citation type="journal article" date="2009" name="PLoS ONE">
        <title>Genome sequence of the pathogenic intestinal spirochete Brachyspira hyodysenteriae reveals adaptations to its lifestyle in the porcine large intestine.</title>
        <authorList>
            <person name="Bellgard M.I."/>
            <person name="Wanchanthuek P."/>
            <person name="La T."/>
            <person name="Ryan K."/>
            <person name="Moolhuijzen P."/>
            <person name="Albertyn Z."/>
            <person name="Shaban B."/>
            <person name="Motro Y."/>
            <person name="Dunn D.S."/>
            <person name="Schibeci D."/>
            <person name="Hunter A."/>
            <person name="Barrero R."/>
            <person name="Phillips N.D."/>
            <person name="Hampson D.J."/>
        </authorList>
    </citation>
    <scope>NUCLEOTIDE SEQUENCE [LARGE SCALE GENOMIC DNA]</scope>
    <source>
        <strain evidence="3">ATCC 49526 / WA1</strain>
    </source>
</reference>
<evidence type="ECO:0000313" key="3">
    <source>
        <dbReference type="Proteomes" id="UP000001803"/>
    </source>
</evidence>
<proteinExistence type="predicted"/>
<keyword evidence="1" id="KW-1133">Transmembrane helix</keyword>
<dbReference type="EMBL" id="CP001357">
    <property type="protein sequence ID" value="ACN83807.1"/>
    <property type="molecule type" value="Genomic_DNA"/>
</dbReference>
<gene>
    <name evidence="2" type="ordered locus">BHWA1_01328</name>
</gene>
<dbReference type="RefSeq" id="WP_012670852.1">
    <property type="nucleotide sequence ID" value="NC_012225.1"/>
</dbReference>
<keyword evidence="3" id="KW-1185">Reference proteome</keyword>
<evidence type="ECO:0000313" key="2">
    <source>
        <dbReference type="EMBL" id="ACN83807.1"/>
    </source>
</evidence>
<accession>A0A3B6VBC2</accession>
<sequence>MEKENKKIMSASIISVSIFTIIIAVPLTFIIYNFKLENASFLPNTFSKYAVSFLIAFIITQLITAIIHKLILLILTLIGVAVVKKIAEDEENK</sequence>
<dbReference type="KEGG" id="bhy:BHWA1_01328"/>
<evidence type="ECO:0000256" key="1">
    <source>
        <dbReference type="SAM" id="Phobius"/>
    </source>
</evidence>